<organism evidence="1 2">
    <name type="scientific">Iodidimonas muriae</name>
    <dbReference type="NCBI Taxonomy" id="261467"/>
    <lineage>
        <taxon>Bacteria</taxon>
        <taxon>Pseudomonadati</taxon>
        <taxon>Pseudomonadota</taxon>
        <taxon>Alphaproteobacteria</taxon>
        <taxon>Iodidimonadales</taxon>
        <taxon>Iodidimonadaceae</taxon>
        <taxon>Iodidimonas</taxon>
    </lineage>
</organism>
<dbReference type="Proteomes" id="UP000602381">
    <property type="component" value="Unassembled WGS sequence"/>
</dbReference>
<accession>A0ABQ2LFR0</accession>
<reference evidence="2" key="1">
    <citation type="journal article" date="2019" name="Int. J. Syst. Evol. Microbiol.">
        <title>The Global Catalogue of Microorganisms (GCM) 10K type strain sequencing project: providing services to taxonomists for standard genome sequencing and annotation.</title>
        <authorList>
            <consortium name="The Broad Institute Genomics Platform"/>
            <consortium name="The Broad Institute Genome Sequencing Center for Infectious Disease"/>
            <person name="Wu L."/>
            <person name="Ma J."/>
        </authorList>
    </citation>
    <scope>NUCLEOTIDE SEQUENCE [LARGE SCALE GENOMIC DNA]</scope>
    <source>
        <strain evidence="2">JCM 17843</strain>
    </source>
</reference>
<proteinExistence type="predicted"/>
<gene>
    <name evidence="1" type="ORF">GCM10007972_23480</name>
</gene>
<comment type="caution">
    <text evidence="1">The sequence shown here is derived from an EMBL/GenBank/DDBJ whole genome shotgun (WGS) entry which is preliminary data.</text>
</comment>
<sequence length="228" mass="26217">MQCMSNVGNYIHWKTPSFVGIEAECEAGRFIGHPLQQDILGPVKRPRRTLKGLDSKALDLCHRAWRAKLENAFHIASDGMQQPVASDPGQPEAEALQELDEAILEFRSLMEQELTQAAMESRSFYGRFDGRDCTFPIFQITSFRAENVAFLLNHHALELYAAGKLSPDVYRPLWFIIQHADLQPWFQEEWLAVLEKTHEESMVPALLIASLRERVELARKRQAERQDR</sequence>
<protein>
    <submittedName>
        <fullName evidence="1">Uncharacterized protein</fullName>
    </submittedName>
</protein>
<dbReference type="EMBL" id="BMOV01000009">
    <property type="protein sequence ID" value="GGO15403.1"/>
    <property type="molecule type" value="Genomic_DNA"/>
</dbReference>
<name>A0ABQ2LFR0_9PROT</name>
<evidence type="ECO:0000313" key="1">
    <source>
        <dbReference type="EMBL" id="GGO15403.1"/>
    </source>
</evidence>
<evidence type="ECO:0000313" key="2">
    <source>
        <dbReference type="Proteomes" id="UP000602381"/>
    </source>
</evidence>
<keyword evidence="2" id="KW-1185">Reference proteome</keyword>